<evidence type="ECO:0008006" key="15">
    <source>
        <dbReference type="Google" id="ProtNLM"/>
    </source>
</evidence>
<feature type="domain" description="Cation efflux protein transmembrane" evidence="11">
    <location>
        <begin position="104"/>
        <end position="339"/>
    </location>
</feature>
<name>A0A8J1TPS4_OWEFU</name>
<comment type="subcellular location">
    <subcellularLocation>
        <location evidence="1">Membrane</location>
        <topology evidence="1">Multi-pass membrane protein</topology>
    </subcellularLocation>
</comment>
<gene>
    <name evidence="13" type="ORF">OFUS_LOCUS3300</name>
</gene>
<dbReference type="Pfam" id="PF16916">
    <property type="entry name" value="ZT_dimer"/>
    <property type="match status" value="1"/>
</dbReference>
<feature type="compositionally biased region" description="Basic and acidic residues" evidence="9">
    <location>
        <begin position="241"/>
        <end position="271"/>
    </location>
</feature>
<keyword evidence="3" id="KW-0813">Transport</keyword>
<dbReference type="InterPro" id="IPR002524">
    <property type="entry name" value="Cation_efflux"/>
</dbReference>
<evidence type="ECO:0000256" key="2">
    <source>
        <dbReference type="ARBA" id="ARBA00008873"/>
    </source>
</evidence>
<dbReference type="InterPro" id="IPR058533">
    <property type="entry name" value="Cation_efflux_TM"/>
</dbReference>
<comment type="similarity">
    <text evidence="2">Belongs to the cation diffusion facilitator (CDF) transporter (TC 2.A.4) family. SLC30A subfamily.</text>
</comment>
<feature type="transmembrane region" description="Helical" evidence="10">
    <location>
        <begin position="104"/>
        <end position="128"/>
    </location>
</feature>
<feature type="compositionally biased region" description="Polar residues" evidence="9">
    <location>
        <begin position="72"/>
        <end position="85"/>
    </location>
</feature>
<dbReference type="Pfam" id="PF01545">
    <property type="entry name" value="Cation_efflux"/>
    <property type="match status" value="1"/>
</dbReference>
<feature type="transmembrane region" description="Helical" evidence="10">
    <location>
        <begin position="205"/>
        <end position="226"/>
    </location>
</feature>
<keyword evidence="4 10" id="KW-0812">Transmembrane</keyword>
<accession>A0A8J1TPS4</accession>
<evidence type="ECO:0000313" key="13">
    <source>
        <dbReference type="EMBL" id="CAH1776085.1"/>
    </source>
</evidence>
<evidence type="ECO:0000256" key="3">
    <source>
        <dbReference type="ARBA" id="ARBA00022448"/>
    </source>
</evidence>
<dbReference type="GO" id="GO:0005385">
    <property type="term" value="F:zinc ion transmembrane transporter activity"/>
    <property type="evidence" value="ECO:0007669"/>
    <property type="project" value="TreeGrafter"/>
</dbReference>
<feature type="transmembrane region" description="Helical" evidence="10">
    <location>
        <begin position="310"/>
        <end position="331"/>
    </location>
</feature>
<dbReference type="AlphaFoldDB" id="A0A8J1TPS4"/>
<dbReference type="NCBIfam" id="TIGR01297">
    <property type="entry name" value="CDF"/>
    <property type="match status" value="1"/>
</dbReference>
<keyword evidence="8 10" id="KW-0472">Membrane</keyword>
<feature type="region of interest" description="Disordered" evidence="9">
    <location>
        <begin position="1"/>
        <end position="26"/>
    </location>
</feature>
<feature type="region of interest" description="Disordered" evidence="9">
    <location>
        <begin position="233"/>
        <end position="271"/>
    </location>
</feature>
<dbReference type="InterPro" id="IPR027470">
    <property type="entry name" value="Cation_efflux_CTD"/>
</dbReference>
<evidence type="ECO:0000259" key="11">
    <source>
        <dbReference type="Pfam" id="PF01545"/>
    </source>
</evidence>
<dbReference type="SUPFAM" id="SSF161111">
    <property type="entry name" value="Cation efflux protein transmembrane domain-like"/>
    <property type="match status" value="1"/>
</dbReference>
<keyword evidence="6 10" id="KW-1133">Transmembrane helix</keyword>
<dbReference type="PANTHER" id="PTHR11562:SF17">
    <property type="entry name" value="RE54080P-RELATED"/>
    <property type="match status" value="1"/>
</dbReference>
<evidence type="ECO:0000256" key="5">
    <source>
        <dbReference type="ARBA" id="ARBA00022906"/>
    </source>
</evidence>
<dbReference type="SUPFAM" id="SSF160240">
    <property type="entry name" value="Cation efflux protein cytoplasmic domain-like"/>
    <property type="match status" value="1"/>
</dbReference>
<evidence type="ECO:0000256" key="1">
    <source>
        <dbReference type="ARBA" id="ARBA00004141"/>
    </source>
</evidence>
<dbReference type="InterPro" id="IPR027469">
    <property type="entry name" value="Cation_efflux_TMD_sf"/>
</dbReference>
<keyword evidence="5" id="KW-0862">Zinc</keyword>
<evidence type="ECO:0000256" key="7">
    <source>
        <dbReference type="ARBA" id="ARBA00023065"/>
    </source>
</evidence>
<evidence type="ECO:0000256" key="8">
    <source>
        <dbReference type="ARBA" id="ARBA00023136"/>
    </source>
</evidence>
<organism evidence="13 14">
    <name type="scientific">Owenia fusiformis</name>
    <name type="common">Polychaete worm</name>
    <dbReference type="NCBI Taxonomy" id="6347"/>
    <lineage>
        <taxon>Eukaryota</taxon>
        <taxon>Metazoa</taxon>
        <taxon>Spiralia</taxon>
        <taxon>Lophotrochozoa</taxon>
        <taxon>Annelida</taxon>
        <taxon>Polychaeta</taxon>
        <taxon>Sedentaria</taxon>
        <taxon>Canalipalpata</taxon>
        <taxon>Sabellida</taxon>
        <taxon>Oweniida</taxon>
        <taxon>Oweniidae</taxon>
        <taxon>Owenia</taxon>
    </lineage>
</organism>
<dbReference type="PANTHER" id="PTHR11562">
    <property type="entry name" value="CATION EFFLUX PROTEIN/ ZINC TRANSPORTER"/>
    <property type="match status" value="1"/>
</dbReference>
<keyword evidence="7" id="KW-0406">Ion transport</keyword>
<evidence type="ECO:0000313" key="14">
    <source>
        <dbReference type="Proteomes" id="UP000749559"/>
    </source>
</evidence>
<dbReference type="OrthoDB" id="9944568at2759"/>
<dbReference type="GO" id="GO:0010043">
    <property type="term" value="P:response to zinc ion"/>
    <property type="evidence" value="ECO:0007669"/>
    <property type="project" value="TreeGrafter"/>
</dbReference>
<dbReference type="Gene3D" id="1.20.1510.10">
    <property type="entry name" value="Cation efflux protein transmembrane domain"/>
    <property type="match status" value="1"/>
</dbReference>
<feature type="transmembrane region" description="Helical" evidence="10">
    <location>
        <begin position="174"/>
        <end position="193"/>
    </location>
</feature>
<protein>
    <recommendedName>
        <fullName evidence="15">Zinc transporter 2</fullName>
    </recommendedName>
</protein>
<keyword evidence="14" id="KW-1185">Reference proteome</keyword>
<reference evidence="13" key="1">
    <citation type="submission" date="2022-03" db="EMBL/GenBank/DDBJ databases">
        <authorList>
            <person name="Martin C."/>
        </authorList>
    </citation>
    <scope>NUCLEOTIDE SEQUENCE</scope>
</reference>
<evidence type="ECO:0000256" key="6">
    <source>
        <dbReference type="ARBA" id="ARBA00022989"/>
    </source>
</evidence>
<feature type="domain" description="Cation efflux protein cytoplasmic" evidence="12">
    <location>
        <begin position="343"/>
        <end position="418"/>
    </location>
</feature>
<evidence type="ECO:0000256" key="4">
    <source>
        <dbReference type="ARBA" id="ARBA00022692"/>
    </source>
</evidence>
<comment type="caution">
    <text evidence="13">The sequence shown here is derived from an EMBL/GenBank/DDBJ whole genome shotgun (WGS) entry which is preliminary data.</text>
</comment>
<keyword evidence="5" id="KW-0864">Zinc transport</keyword>
<dbReference type="GO" id="GO:0005886">
    <property type="term" value="C:plasma membrane"/>
    <property type="evidence" value="ECO:0007669"/>
    <property type="project" value="TreeGrafter"/>
</dbReference>
<evidence type="ECO:0000256" key="10">
    <source>
        <dbReference type="SAM" id="Phobius"/>
    </source>
</evidence>
<feature type="transmembrane region" description="Helical" evidence="10">
    <location>
        <begin position="281"/>
        <end position="304"/>
    </location>
</feature>
<evidence type="ECO:0000259" key="12">
    <source>
        <dbReference type="Pfam" id="PF16916"/>
    </source>
</evidence>
<dbReference type="InterPro" id="IPR050681">
    <property type="entry name" value="CDF/SLC30A"/>
</dbReference>
<sequence length="433" mass="47388">MSINSDHVVAESIGSTSDTTVHRKRNHRHRCSSSCVEIDAAQIDANFLDQVEGSSEDTRPLLPPPPAPERATYNSIDGSDESNSAHCHANKPANVIDKKARRQLILASILCLVFMIGEIVGGVLAGSLAIMTDAAHLLTDFASFMISLLSIYLASRPATKLLSFGWHRTEIIGALLSVLLIWVVTGILVFLAIQRVMQNDYEINATIMLITSGVGVAFNFVMGCTLHTHAHSHGGGGHSHGGGDHSHGGGDHSHDESSSDSESGQKNEHGHNSSNINVRAAFIHVIGDFIQSIGVMIAAFIIYFKPEWKIADPICTFIFSVLVLFTTVTILKDIIRVLMEATPSGIHYNAVKDCLFEIKGVRDVHNIRLWCLTMNKVALSCHLAIVSTVRAQDILEEASKLIYTRFGIYECTMQIENYVDDMEHCTDCKDPKD</sequence>
<dbReference type="EMBL" id="CAIIXF020000001">
    <property type="protein sequence ID" value="CAH1776085.1"/>
    <property type="molecule type" value="Genomic_DNA"/>
</dbReference>
<dbReference type="InterPro" id="IPR036837">
    <property type="entry name" value="Cation_efflux_CTD_sf"/>
</dbReference>
<proteinExistence type="inferred from homology"/>
<feature type="region of interest" description="Disordered" evidence="9">
    <location>
        <begin position="54"/>
        <end position="85"/>
    </location>
</feature>
<feature type="transmembrane region" description="Helical" evidence="10">
    <location>
        <begin position="134"/>
        <end position="154"/>
    </location>
</feature>
<dbReference type="Proteomes" id="UP000749559">
    <property type="component" value="Unassembled WGS sequence"/>
</dbReference>
<evidence type="ECO:0000256" key="9">
    <source>
        <dbReference type="SAM" id="MobiDB-lite"/>
    </source>
</evidence>